<dbReference type="InterPro" id="IPR025420">
    <property type="entry name" value="DUF4143"/>
</dbReference>
<dbReference type="EMBL" id="CP094929">
    <property type="protein sequence ID" value="UOM51872.1"/>
    <property type="molecule type" value="Genomic_DNA"/>
</dbReference>
<dbReference type="PANTHER" id="PTHR33295">
    <property type="entry name" value="ATPASE"/>
    <property type="match status" value="1"/>
</dbReference>
<evidence type="ECO:0000313" key="4">
    <source>
        <dbReference type="Proteomes" id="UP000829708"/>
    </source>
</evidence>
<evidence type="ECO:0000313" key="3">
    <source>
        <dbReference type="EMBL" id="UOM51872.1"/>
    </source>
</evidence>
<dbReference type="GO" id="GO:0005524">
    <property type="term" value="F:ATP binding"/>
    <property type="evidence" value="ECO:0007669"/>
    <property type="project" value="UniProtKB-KW"/>
</dbReference>
<feature type="domain" description="AAA" evidence="1">
    <location>
        <begin position="24"/>
        <end position="152"/>
    </location>
</feature>
<evidence type="ECO:0000259" key="1">
    <source>
        <dbReference type="Pfam" id="PF13173"/>
    </source>
</evidence>
<proteinExistence type="predicted"/>
<reference evidence="4" key="1">
    <citation type="journal article" date="2024" name="J Bioinform Genom">
        <title>Complete genome sequence of the type strain bacterium Sphaerochaeta associata GLS2t (VKM B-2742)t.</title>
        <authorList>
            <person name="Troshina O.Y."/>
            <person name="Tepeeva A.N."/>
            <person name="Arzamasceva V.O."/>
            <person name="Whitman W.B."/>
            <person name="Varghese N."/>
            <person name="Shapiro N."/>
            <person name="Woyke T."/>
            <person name="Kripides N.C."/>
            <person name="Vasilenko O.V."/>
        </authorList>
    </citation>
    <scope>NUCLEOTIDE SEQUENCE [LARGE SCALE GENOMIC DNA]</scope>
    <source>
        <strain evidence="4">GLS2T</strain>
    </source>
</reference>
<feature type="domain" description="DUF4143" evidence="2">
    <location>
        <begin position="203"/>
        <end position="323"/>
    </location>
</feature>
<dbReference type="PANTHER" id="PTHR33295:SF20">
    <property type="entry name" value="ATPASE"/>
    <property type="match status" value="1"/>
</dbReference>
<sequence length="402" mass="46525">MELQLKKRDLYLHQLIAYRDTPLIKVITGIRRCGKSMLLELWKQELLSSGVSMKNIIHINFESMQFDNIRDYRALYFLVEKQLQTTRTYLMLDEIQQVVDWQKAVNALMVDKDIDIYITGSNDNLLSSELSTLITGRYVEIKMFPLSFKEFLDFQELEKGLSQQENFDSYIKYGSMPAVSSLPLDGQVIANFLQGIYNTVILKDVIQRNVVKDIMLLESVLHFLMQNIGTLFSSKKISEACSIGSRKTNLEAVEEYLYMFEQAFVIYKAAQFDIKKNQINPNLEKYYIVDTGIWHAILGYHTLTTSILIENIVYLELLRRNFEVFVGKLESKEITFIANRHDLQMYVQIIATCKDEPLLVEKLASLRDVNGTSKKLILTLDCEELPAIEGVEVKNVLDFILE</sequence>
<name>A0ABY4DC74_9SPIR</name>
<organism evidence="3 4">
    <name type="scientific">Sphaerochaeta associata</name>
    <dbReference type="NCBI Taxonomy" id="1129264"/>
    <lineage>
        <taxon>Bacteria</taxon>
        <taxon>Pseudomonadati</taxon>
        <taxon>Spirochaetota</taxon>
        <taxon>Spirochaetia</taxon>
        <taxon>Spirochaetales</taxon>
        <taxon>Sphaerochaetaceae</taxon>
        <taxon>Sphaerochaeta</taxon>
    </lineage>
</organism>
<dbReference type="RefSeq" id="WP_244773680.1">
    <property type="nucleotide sequence ID" value="NZ_CP094929.1"/>
</dbReference>
<dbReference type="Pfam" id="PF13635">
    <property type="entry name" value="DUF4143"/>
    <property type="match status" value="1"/>
</dbReference>
<dbReference type="InterPro" id="IPR027417">
    <property type="entry name" value="P-loop_NTPase"/>
</dbReference>
<evidence type="ECO:0000259" key="2">
    <source>
        <dbReference type="Pfam" id="PF13635"/>
    </source>
</evidence>
<dbReference type="Pfam" id="PF13173">
    <property type="entry name" value="AAA_14"/>
    <property type="match status" value="1"/>
</dbReference>
<keyword evidence="4" id="KW-1185">Reference proteome</keyword>
<dbReference type="SUPFAM" id="SSF52540">
    <property type="entry name" value="P-loop containing nucleoside triphosphate hydrolases"/>
    <property type="match status" value="1"/>
</dbReference>
<protein>
    <submittedName>
        <fullName evidence="3">ATP-binding protein</fullName>
    </submittedName>
</protein>
<dbReference type="Proteomes" id="UP000829708">
    <property type="component" value="Chromosome"/>
</dbReference>
<gene>
    <name evidence="3" type="ORF">MUG09_03660</name>
</gene>
<dbReference type="InterPro" id="IPR041682">
    <property type="entry name" value="AAA_14"/>
</dbReference>
<keyword evidence="3" id="KW-0067">ATP-binding</keyword>
<accession>A0ABY4DC74</accession>
<keyword evidence="3" id="KW-0547">Nucleotide-binding</keyword>